<dbReference type="EMBL" id="AP021876">
    <property type="protein sequence ID" value="BBO79728.1"/>
    <property type="molecule type" value="Genomic_DNA"/>
</dbReference>
<dbReference type="KEGG" id="dov:DSCO28_02940"/>
<evidence type="ECO:0000256" key="1">
    <source>
        <dbReference type="SAM" id="Phobius"/>
    </source>
</evidence>
<dbReference type="AlphaFoldDB" id="A0A5K7ZC42"/>
<organism evidence="2 3">
    <name type="scientific">Desulfosarcina ovata subsp. sediminis</name>
    <dbReference type="NCBI Taxonomy" id="885957"/>
    <lineage>
        <taxon>Bacteria</taxon>
        <taxon>Pseudomonadati</taxon>
        <taxon>Thermodesulfobacteriota</taxon>
        <taxon>Desulfobacteria</taxon>
        <taxon>Desulfobacterales</taxon>
        <taxon>Desulfosarcinaceae</taxon>
        <taxon>Desulfosarcina</taxon>
    </lineage>
</organism>
<protein>
    <submittedName>
        <fullName evidence="2">Uncharacterized protein</fullName>
    </submittedName>
</protein>
<keyword evidence="1" id="KW-1133">Transmembrane helix</keyword>
<feature type="transmembrane region" description="Helical" evidence="1">
    <location>
        <begin position="21"/>
        <end position="42"/>
    </location>
</feature>
<reference evidence="2 3" key="1">
    <citation type="submission" date="2019-11" db="EMBL/GenBank/DDBJ databases">
        <title>Comparative genomics of hydrocarbon-degrading Desulfosarcina strains.</title>
        <authorList>
            <person name="Watanabe M."/>
            <person name="Kojima H."/>
            <person name="Fukui M."/>
        </authorList>
    </citation>
    <scope>NUCLEOTIDE SEQUENCE [LARGE SCALE GENOMIC DNA]</scope>
    <source>
        <strain evidence="2 3">28bB2T</strain>
    </source>
</reference>
<keyword evidence="1" id="KW-0472">Membrane</keyword>
<evidence type="ECO:0000313" key="3">
    <source>
        <dbReference type="Proteomes" id="UP000425960"/>
    </source>
</evidence>
<sequence length="79" mass="9051">MHKQLFLRHIIHFLLTPFNSLSLILLAAIGNFSVAEVMAYYIFTPIKGDDPSILNWSILAVWVVVTVYLAVLSYRNNRT</sequence>
<name>A0A5K7ZC42_9BACT</name>
<proteinExistence type="predicted"/>
<feature type="transmembrane region" description="Helical" evidence="1">
    <location>
        <begin position="54"/>
        <end position="74"/>
    </location>
</feature>
<accession>A0A5K7ZC42</accession>
<evidence type="ECO:0000313" key="2">
    <source>
        <dbReference type="EMBL" id="BBO79728.1"/>
    </source>
</evidence>
<dbReference type="Proteomes" id="UP000425960">
    <property type="component" value="Chromosome"/>
</dbReference>
<keyword evidence="1" id="KW-0812">Transmembrane</keyword>
<gene>
    <name evidence="2" type="ORF">DSCO28_02940</name>
</gene>